<dbReference type="Pfam" id="PF02181">
    <property type="entry name" value="FH2"/>
    <property type="match status" value="1"/>
</dbReference>
<dbReference type="STRING" id="294747.C5M4T5"/>
<dbReference type="GeneID" id="8297648"/>
<dbReference type="GO" id="GO:0001411">
    <property type="term" value="C:hyphal tip"/>
    <property type="evidence" value="ECO:0007669"/>
    <property type="project" value="UniProtKB-ARBA"/>
</dbReference>
<evidence type="ECO:0000256" key="4">
    <source>
        <dbReference type="ARBA" id="ARBA00023054"/>
    </source>
</evidence>
<evidence type="ECO:0000259" key="7">
    <source>
        <dbReference type="PROSITE" id="PS51444"/>
    </source>
</evidence>
<dbReference type="SMART" id="SM00498">
    <property type="entry name" value="FH2"/>
    <property type="match status" value="1"/>
</dbReference>
<keyword evidence="5" id="KW-0131">Cell cycle</keyword>
<name>C5M4T5_CANTT</name>
<dbReference type="AlphaFoldDB" id="C5M4T5"/>
<dbReference type="KEGG" id="ctp:CTRG_01075"/>
<keyword evidence="9" id="KW-1185">Reference proteome</keyword>
<reference evidence="8 9" key="1">
    <citation type="journal article" date="2009" name="Nature">
        <title>Evolution of pathogenicity and sexual reproduction in eight Candida genomes.</title>
        <authorList>
            <person name="Butler G."/>
            <person name="Rasmussen M.D."/>
            <person name="Lin M.F."/>
            <person name="Santos M.A."/>
            <person name="Sakthikumar S."/>
            <person name="Munro C.A."/>
            <person name="Rheinbay E."/>
            <person name="Grabherr M."/>
            <person name="Forche A."/>
            <person name="Reedy J.L."/>
            <person name="Agrafioti I."/>
            <person name="Arnaud M.B."/>
            <person name="Bates S."/>
            <person name="Brown A.J."/>
            <person name="Brunke S."/>
            <person name="Costanzo M.C."/>
            <person name="Fitzpatrick D.A."/>
            <person name="de Groot P.W."/>
            <person name="Harris D."/>
            <person name="Hoyer L.L."/>
            <person name="Hube B."/>
            <person name="Klis F.M."/>
            <person name="Kodira C."/>
            <person name="Lennard N."/>
            <person name="Logue M.E."/>
            <person name="Martin R."/>
            <person name="Neiman A.M."/>
            <person name="Nikolaou E."/>
            <person name="Quail M.A."/>
            <person name="Quinn J."/>
            <person name="Santos M.C."/>
            <person name="Schmitzberger F.F."/>
            <person name="Sherlock G."/>
            <person name="Shah P."/>
            <person name="Silverstein K.A."/>
            <person name="Skrzypek M.S."/>
            <person name="Soll D."/>
            <person name="Staggs R."/>
            <person name="Stansfield I."/>
            <person name="Stumpf M.P."/>
            <person name="Sudbery P.E."/>
            <person name="Srikantha T."/>
            <person name="Zeng Q."/>
            <person name="Berman J."/>
            <person name="Berriman M."/>
            <person name="Heitman J."/>
            <person name="Gow N.A."/>
            <person name="Lorenz M.C."/>
            <person name="Birren B.W."/>
            <person name="Kellis M."/>
            <person name="Cuomo C.A."/>
        </authorList>
    </citation>
    <scope>NUCLEOTIDE SEQUENCE [LARGE SCALE GENOMIC DNA]</scope>
    <source>
        <strain evidence="9">ATCC MYA-3404 / T1</strain>
    </source>
</reference>
<dbReference type="SUPFAM" id="SSF101447">
    <property type="entry name" value="Formin homology 2 domain (FH2 domain)"/>
    <property type="match status" value="1"/>
</dbReference>
<dbReference type="InterPro" id="IPR042201">
    <property type="entry name" value="FH2_Formin_sf"/>
</dbReference>
<dbReference type="HOGENOM" id="CLU_019503_0_0_1"/>
<dbReference type="GO" id="GO:0030428">
    <property type="term" value="C:cell septum"/>
    <property type="evidence" value="ECO:0007669"/>
    <property type="project" value="UniProtKB-SubCell"/>
</dbReference>
<dbReference type="GO" id="GO:1903475">
    <property type="term" value="P:mitotic actomyosin contractile ring assembly"/>
    <property type="evidence" value="ECO:0007669"/>
    <property type="project" value="TreeGrafter"/>
</dbReference>
<dbReference type="InterPro" id="IPR051661">
    <property type="entry name" value="Actin_filament_regulator"/>
</dbReference>
<organism evidence="8 9">
    <name type="scientific">Candida tropicalis (strain ATCC MYA-3404 / T1)</name>
    <name type="common">Yeast</name>
    <dbReference type="NCBI Taxonomy" id="294747"/>
    <lineage>
        <taxon>Eukaryota</taxon>
        <taxon>Fungi</taxon>
        <taxon>Dikarya</taxon>
        <taxon>Ascomycota</taxon>
        <taxon>Saccharomycotina</taxon>
        <taxon>Pichiomycetes</taxon>
        <taxon>Debaryomycetaceae</taxon>
        <taxon>Candida/Lodderomyces clade</taxon>
        <taxon>Candida</taxon>
    </lineage>
</organism>
<dbReference type="InterPro" id="IPR015425">
    <property type="entry name" value="FH2_Formin"/>
</dbReference>
<dbReference type="Proteomes" id="UP000002037">
    <property type="component" value="Unassembled WGS sequence"/>
</dbReference>
<keyword evidence="3" id="KW-0132">Cell division</keyword>
<evidence type="ECO:0000256" key="5">
    <source>
        <dbReference type="ARBA" id="ARBA00023306"/>
    </source>
</evidence>
<evidence type="ECO:0000256" key="3">
    <source>
        <dbReference type="ARBA" id="ARBA00022618"/>
    </source>
</evidence>
<dbReference type="GO" id="GO:0043332">
    <property type="term" value="C:mating projection tip"/>
    <property type="evidence" value="ECO:0007669"/>
    <property type="project" value="TreeGrafter"/>
</dbReference>
<keyword evidence="4" id="KW-0175">Coiled coil</keyword>
<evidence type="ECO:0000256" key="1">
    <source>
        <dbReference type="ARBA" id="ARBA00004266"/>
    </source>
</evidence>
<proteinExistence type="inferred from homology"/>
<dbReference type="GO" id="GO:0000920">
    <property type="term" value="P:septum digestion after cytokinesis"/>
    <property type="evidence" value="ECO:0007669"/>
    <property type="project" value="UniProtKB-ARBA"/>
</dbReference>
<evidence type="ECO:0000256" key="2">
    <source>
        <dbReference type="ARBA" id="ARBA00004431"/>
    </source>
</evidence>
<dbReference type="eggNOG" id="KOG1922">
    <property type="taxonomic scope" value="Eukaryota"/>
</dbReference>
<dbReference type="GO" id="GO:0051016">
    <property type="term" value="P:barbed-end actin filament capping"/>
    <property type="evidence" value="ECO:0007669"/>
    <property type="project" value="TreeGrafter"/>
</dbReference>
<evidence type="ECO:0000313" key="8">
    <source>
        <dbReference type="EMBL" id="EER36335.1"/>
    </source>
</evidence>
<dbReference type="GO" id="GO:0008092">
    <property type="term" value="F:cytoskeletal protein binding"/>
    <property type="evidence" value="ECO:0007669"/>
    <property type="project" value="UniProtKB-ARBA"/>
</dbReference>
<gene>
    <name evidence="8" type="ORF">CTRG_01075</name>
</gene>
<dbReference type="Gene3D" id="1.20.58.2220">
    <property type="entry name" value="Formin, FH2 domain"/>
    <property type="match status" value="1"/>
</dbReference>
<sequence>MFANLTEEEFVTKVLTCSPEILENISVLEFFNSDALFEFSDNIFRNLAPYSTDPRNNKKPMKDPEELERADRIFLELCFNLRHYWRPRSRALLFTQTYRKEYIDLMKRLSIVDEANACLKKSDSLQNVLGIIRTVGNFMNDEAKQAMGFKLDTLQRLKFMKDDQNSMTFLHYIEKIIRHSFPEYGTFVDDLEALQKLQNISVEQLETDCEEMAKSVRNITDSMERGKLSNAKEFHPDDKILDMIATPMQSARNKNSLLQSHLKRTVEELNSLMMYFGENPKDSTARNTFFYKFIVFITEFKKAHVENIQREEEQRTYEARKKILEDRIAKRKEKEEAIVDTAEESSAVIDSLLEKLKTTTSTTRTRSKNRRIKALSFYSTGDEVIPVSDKYTSVNNLKRRMTTRKGLTDVEASGKNDEIIQRAQAMLQQLRNSEATSELRQETNTVII</sequence>
<dbReference type="PANTHER" id="PTHR47102:SF2">
    <property type="entry name" value="PROTEIN BNI1"/>
    <property type="match status" value="1"/>
</dbReference>
<dbReference type="GO" id="GO:0051017">
    <property type="term" value="P:actin filament bundle assembly"/>
    <property type="evidence" value="ECO:0007669"/>
    <property type="project" value="TreeGrafter"/>
</dbReference>
<dbReference type="RefSeq" id="XP_002546293.1">
    <property type="nucleotide sequence ID" value="XM_002546247.1"/>
</dbReference>
<dbReference type="FunFam" id="1.20.58.2220:FF:000006">
    <property type="entry name" value="Cytokinesis protein sepA"/>
    <property type="match status" value="1"/>
</dbReference>
<evidence type="ECO:0000256" key="6">
    <source>
        <dbReference type="ARBA" id="ARBA00037935"/>
    </source>
</evidence>
<dbReference type="GO" id="GO:0000142">
    <property type="term" value="C:cellular bud neck contractile ring"/>
    <property type="evidence" value="ECO:0007669"/>
    <property type="project" value="UniProtKB-ARBA"/>
</dbReference>
<accession>C5M4T5</accession>
<comment type="similarity">
    <text evidence="6">Belongs to the formin homology family. BNI1 subfamily.</text>
</comment>
<feature type="domain" description="FH2" evidence="7">
    <location>
        <begin position="1"/>
        <end position="326"/>
    </location>
</feature>
<dbReference type="PANTHER" id="PTHR47102">
    <property type="entry name" value="PROTEIN BNI1"/>
    <property type="match status" value="1"/>
</dbReference>
<dbReference type="EMBL" id="GG692395">
    <property type="protein sequence ID" value="EER36335.1"/>
    <property type="molecule type" value="Genomic_DNA"/>
</dbReference>
<comment type="subcellular location">
    <subcellularLocation>
        <location evidence="1">Bud neck</location>
    </subcellularLocation>
    <subcellularLocation>
        <location evidence="2">Cell septum</location>
    </subcellularLocation>
</comment>
<dbReference type="OrthoDB" id="1104827at2759"/>
<dbReference type="VEuPathDB" id="FungiDB:CTRG_01075"/>
<protein>
    <recommendedName>
        <fullName evidence="7">FH2 domain-containing protein</fullName>
    </recommendedName>
</protein>
<evidence type="ECO:0000313" key="9">
    <source>
        <dbReference type="Proteomes" id="UP000002037"/>
    </source>
</evidence>
<dbReference type="PROSITE" id="PS51444">
    <property type="entry name" value="FH2"/>
    <property type="match status" value="1"/>
</dbReference>